<dbReference type="InterPro" id="IPR002677">
    <property type="entry name" value="Ribosomal_bL32"/>
</dbReference>
<gene>
    <name evidence="9" type="primary">LOC107014118</name>
</gene>
<dbReference type="InterPro" id="IPR051991">
    <property type="entry name" value="Mitoribosomal_protein_bL32"/>
</dbReference>
<comment type="similarity">
    <text evidence="2">Belongs to the bacterial ribosomal protein bL32 family.</text>
</comment>
<evidence type="ECO:0000256" key="1">
    <source>
        <dbReference type="ARBA" id="ARBA00004173"/>
    </source>
</evidence>
<dbReference type="RefSeq" id="XP_015069465.1">
    <property type="nucleotide sequence ID" value="XM_015213979.2"/>
</dbReference>
<evidence type="ECO:0000256" key="6">
    <source>
        <dbReference type="ARBA" id="ARBA00023274"/>
    </source>
</evidence>
<evidence type="ECO:0000256" key="3">
    <source>
        <dbReference type="ARBA" id="ARBA00022946"/>
    </source>
</evidence>
<reference evidence="9" key="2">
    <citation type="submission" date="2025-08" db="UniProtKB">
        <authorList>
            <consortium name="RefSeq"/>
        </authorList>
    </citation>
    <scope>IDENTIFICATION</scope>
</reference>
<dbReference type="GeneID" id="107014118"/>
<evidence type="ECO:0000313" key="9">
    <source>
        <dbReference type="RefSeq" id="XP_015069465.1"/>
    </source>
</evidence>
<keyword evidence="3" id="KW-0809">Transit peptide</keyword>
<keyword evidence="4" id="KW-0689">Ribosomal protein</keyword>
<dbReference type="Pfam" id="PF01783">
    <property type="entry name" value="Ribosomal_L32p"/>
    <property type="match status" value="1"/>
</dbReference>
<proteinExistence type="inferred from homology"/>
<keyword evidence="5" id="KW-0496">Mitochondrion</keyword>
<keyword evidence="6" id="KW-0687">Ribonucleoprotein</keyword>
<accession>A0ABM1GD89</accession>
<evidence type="ECO:0000256" key="2">
    <source>
        <dbReference type="ARBA" id="ARBA00008560"/>
    </source>
</evidence>
<reference evidence="8" key="1">
    <citation type="journal article" date="2014" name="Nat. Genet.">
        <title>The genome of the stress-tolerant wild tomato species Solanum pennellii.</title>
        <authorList>
            <person name="Bolger A."/>
            <person name="Scossa F."/>
            <person name="Bolger M.E."/>
            <person name="Lanz C."/>
            <person name="Maumus F."/>
            <person name="Tohge T."/>
            <person name="Quesneville H."/>
            <person name="Alseekh S."/>
            <person name="Sorensen I."/>
            <person name="Lichtenstein G."/>
            <person name="Fich E.A."/>
            <person name="Conte M."/>
            <person name="Keller H."/>
            <person name="Schneeberger K."/>
            <person name="Schwacke R."/>
            <person name="Ofner I."/>
            <person name="Vrebalov J."/>
            <person name="Xu Y."/>
            <person name="Osorio S."/>
            <person name="Aflitos S.A."/>
            <person name="Schijlen E."/>
            <person name="Jimenez-Gomez J.M."/>
            <person name="Ryngajllo M."/>
            <person name="Kimura S."/>
            <person name="Kumar R."/>
            <person name="Koenig D."/>
            <person name="Headland L.R."/>
            <person name="Maloof J.N."/>
            <person name="Sinha N."/>
            <person name="van Ham R.C."/>
            <person name="Lankhorst R.K."/>
            <person name="Mao L."/>
            <person name="Vogel A."/>
            <person name="Arsova B."/>
            <person name="Panstruga R."/>
            <person name="Fei Z."/>
            <person name="Rose J.K."/>
            <person name="Zamir D."/>
            <person name="Carrari F."/>
            <person name="Giovannoni J.J."/>
            <person name="Weigel D."/>
            <person name="Usadel B."/>
            <person name="Fernie A.R."/>
        </authorList>
    </citation>
    <scope>NUCLEOTIDE SEQUENCE [LARGE SCALE GENOMIC DNA]</scope>
    <source>
        <strain evidence="8">cv. LA0716</strain>
    </source>
</reference>
<comment type="subcellular location">
    <subcellularLocation>
        <location evidence="1">Mitochondrion</location>
    </subcellularLocation>
</comment>
<organism evidence="8 9">
    <name type="scientific">Solanum pennellii</name>
    <name type="common">Tomato</name>
    <name type="synonym">Lycopersicon pennellii</name>
    <dbReference type="NCBI Taxonomy" id="28526"/>
    <lineage>
        <taxon>Eukaryota</taxon>
        <taxon>Viridiplantae</taxon>
        <taxon>Streptophyta</taxon>
        <taxon>Embryophyta</taxon>
        <taxon>Tracheophyta</taxon>
        <taxon>Spermatophyta</taxon>
        <taxon>Magnoliopsida</taxon>
        <taxon>eudicotyledons</taxon>
        <taxon>Gunneridae</taxon>
        <taxon>Pentapetalae</taxon>
        <taxon>asterids</taxon>
        <taxon>lamiids</taxon>
        <taxon>Solanales</taxon>
        <taxon>Solanaceae</taxon>
        <taxon>Solanoideae</taxon>
        <taxon>Solaneae</taxon>
        <taxon>Solanum</taxon>
        <taxon>Solanum subgen. Lycopersicon</taxon>
    </lineage>
</organism>
<name>A0ABM1GD89_SOLPN</name>
<keyword evidence="8" id="KW-1185">Reference proteome</keyword>
<dbReference type="SUPFAM" id="SSF57829">
    <property type="entry name" value="Zn-binding ribosomal proteins"/>
    <property type="match status" value="1"/>
</dbReference>
<dbReference type="PANTHER" id="PTHR21026:SF2">
    <property type="entry name" value="LARGE RIBOSOMAL SUBUNIT PROTEIN BL32M"/>
    <property type="match status" value="1"/>
</dbReference>
<dbReference type="Proteomes" id="UP000694930">
    <property type="component" value="Chromosome 3"/>
</dbReference>
<evidence type="ECO:0000256" key="5">
    <source>
        <dbReference type="ARBA" id="ARBA00023128"/>
    </source>
</evidence>
<evidence type="ECO:0000313" key="8">
    <source>
        <dbReference type="Proteomes" id="UP000694930"/>
    </source>
</evidence>
<dbReference type="PANTHER" id="PTHR21026">
    <property type="entry name" value="39S RIBOSOMAL PROTEIN L32, MITOCHONDRIAL"/>
    <property type="match status" value="1"/>
</dbReference>
<evidence type="ECO:0000256" key="7">
    <source>
        <dbReference type="ARBA" id="ARBA00039935"/>
    </source>
</evidence>
<dbReference type="InterPro" id="IPR011332">
    <property type="entry name" value="Ribosomal_zn-bd"/>
</dbReference>
<evidence type="ECO:0000256" key="4">
    <source>
        <dbReference type="ARBA" id="ARBA00022980"/>
    </source>
</evidence>
<protein>
    <recommendedName>
        <fullName evidence="7">Large ribosomal subunit protein bL32m</fullName>
    </recommendedName>
</protein>
<sequence>MEHMVVPMKKVSFHKRGVSNGPKALKPIPVIIRCKACGRVKLPHFFCSVGIKQNPGEENNSTG</sequence>